<accession>A0A024G3A8</accession>
<keyword evidence="1" id="KW-0472">Membrane</keyword>
<organism evidence="2 3">
    <name type="scientific">Albugo candida</name>
    <dbReference type="NCBI Taxonomy" id="65357"/>
    <lineage>
        <taxon>Eukaryota</taxon>
        <taxon>Sar</taxon>
        <taxon>Stramenopiles</taxon>
        <taxon>Oomycota</taxon>
        <taxon>Peronosporomycetes</taxon>
        <taxon>Albuginales</taxon>
        <taxon>Albuginaceae</taxon>
        <taxon>Albugo</taxon>
    </lineage>
</organism>
<proteinExistence type="predicted"/>
<comment type="caution">
    <text evidence="2">The sequence shown here is derived from an EMBL/GenBank/DDBJ whole genome shotgun (WGS) entry which is preliminary data.</text>
</comment>
<evidence type="ECO:0000313" key="2">
    <source>
        <dbReference type="EMBL" id="CCI41151.1"/>
    </source>
</evidence>
<protein>
    <submittedName>
        <fullName evidence="2">Uncharacterized protein</fullName>
    </submittedName>
</protein>
<dbReference type="Proteomes" id="UP000053237">
    <property type="component" value="Unassembled WGS sequence"/>
</dbReference>
<feature type="transmembrane region" description="Helical" evidence="1">
    <location>
        <begin position="252"/>
        <end position="276"/>
    </location>
</feature>
<keyword evidence="3" id="KW-1185">Reference proteome</keyword>
<name>A0A024G3A8_9STRA</name>
<feature type="transmembrane region" description="Helical" evidence="1">
    <location>
        <begin position="211"/>
        <end position="240"/>
    </location>
</feature>
<dbReference type="EMBL" id="CAIX01000015">
    <property type="protein sequence ID" value="CCI41151.1"/>
    <property type="molecule type" value="Genomic_DNA"/>
</dbReference>
<keyword evidence="1" id="KW-0812">Transmembrane</keyword>
<evidence type="ECO:0000313" key="3">
    <source>
        <dbReference type="Proteomes" id="UP000053237"/>
    </source>
</evidence>
<reference evidence="2 3" key="1">
    <citation type="submission" date="2012-05" db="EMBL/GenBank/DDBJ databases">
        <title>Recombination and specialization in a pathogen metapopulation.</title>
        <authorList>
            <person name="Gardiner A."/>
            <person name="Kemen E."/>
            <person name="Schultz-Larsen T."/>
            <person name="MacLean D."/>
            <person name="Van Oosterhout C."/>
            <person name="Jones J.D.G."/>
        </authorList>
    </citation>
    <scope>NUCLEOTIDE SEQUENCE [LARGE SCALE GENOMIC DNA]</scope>
    <source>
        <strain evidence="2 3">Ac Nc2</strain>
    </source>
</reference>
<dbReference type="InParanoid" id="A0A024G3A8"/>
<keyword evidence="1" id="KW-1133">Transmembrane helix</keyword>
<evidence type="ECO:0000256" key="1">
    <source>
        <dbReference type="SAM" id="Phobius"/>
    </source>
</evidence>
<dbReference type="AlphaFoldDB" id="A0A024G3A8"/>
<gene>
    <name evidence="2" type="ORF">BN9_019350</name>
</gene>
<sequence>MLCANVKRAELSPKVESKCVHPVALLRLGGVWNVTTGANERNLEFEWDQSEGNIVELYIDRLKSAKDILYIELYANWYLDEIIGRSSIEVSNIIMTRPELPKEFTVQLRGPEDLQDSFGDLTLDVWCTPPLRGPFKALKQLSKFLLARDHVLAACLIMSKAFVRLGYRGTTMYMKYSSPLMYYWMNRILSNKENRDFTDANREWIELLGGFLGGFGFGLLSIAVVVLGLLAIVALPIWIIPTFITLLWWSPIWIPVFVLTIPLVITMMFVIGFFLVTSHPVRRIAATLFAKCKHSKFGRQIFYTELNDAYANT</sequence>